<dbReference type="SUPFAM" id="SSF52096">
    <property type="entry name" value="ClpP/crotonase"/>
    <property type="match status" value="1"/>
</dbReference>
<comment type="catalytic activity">
    <reaction evidence="11">
        <text>(S)-methylmalonyl-CoA + H(+) = propanoyl-CoA + CO2</text>
        <dbReference type="Rhea" id="RHEA:61340"/>
        <dbReference type="ChEBI" id="CHEBI:15378"/>
        <dbReference type="ChEBI" id="CHEBI:16526"/>
        <dbReference type="ChEBI" id="CHEBI:57327"/>
        <dbReference type="ChEBI" id="CHEBI:57392"/>
        <dbReference type="EC" id="4.1.1.94"/>
    </reaction>
    <physiologicalReaction direction="left-to-right" evidence="11">
        <dbReference type="Rhea" id="RHEA:61341"/>
    </physiologicalReaction>
</comment>
<evidence type="ECO:0000256" key="4">
    <source>
        <dbReference type="ARBA" id="ARBA00023239"/>
    </source>
</evidence>
<proteinExistence type="inferred from homology"/>
<organism evidence="14 15">
    <name type="scientific">Sporosarcina quadrami</name>
    <dbReference type="NCBI Taxonomy" id="2762234"/>
    <lineage>
        <taxon>Bacteria</taxon>
        <taxon>Bacillati</taxon>
        <taxon>Bacillota</taxon>
        <taxon>Bacilli</taxon>
        <taxon>Bacillales</taxon>
        <taxon>Caryophanaceae</taxon>
        <taxon>Sporosarcina</taxon>
    </lineage>
</organism>
<comment type="catalytic activity">
    <reaction evidence="6">
        <text>(2R)-ethylmalonyl-CoA + H(+) = butanoyl-CoA + CO2</text>
        <dbReference type="Rhea" id="RHEA:59540"/>
        <dbReference type="ChEBI" id="CHEBI:15378"/>
        <dbReference type="ChEBI" id="CHEBI:16526"/>
        <dbReference type="ChEBI" id="CHEBI:57371"/>
        <dbReference type="ChEBI" id="CHEBI:85316"/>
        <dbReference type="EC" id="4.1.1.94"/>
    </reaction>
    <physiologicalReaction direction="left-to-right" evidence="6">
        <dbReference type="Rhea" id="RHEA:59541"/>
    </physiologicalReaction>
</comment>
<evidence type="ECO:0000256" key="3">
    <source>
        <dbReference type="ARBA" id="ARBA00022490"/>
    </source>
</evidence>
<comment type="similarity">
    <text evidence="2 13">Belongs to the enoyl-CoA hydratase/isomerase family.</text>
</comment>
<comment type="function">
    <text evidence="12">Decarboxylates ethylmalonyl-CoA, a potentially toxic metabolite, to form butyryl-CoA, suggesting it might be involved in metabolite proofreading. Acts preferentially on (S)-ethylmalonyl-CoA but also has some activity on the (R)-isomer. Also has methylmalonyl-CoA decarboxylase activity at lower level.</text>
</comment>
<keyword evidence="3" id="KW-0963">Cytoplasm</keyword>
<evidence type="ECO:0000256" key="12">
    <source>
        <dbReference type="ARBA" id="ARBA00056546"/>
    </source>
</evidence>
<dbReference type="EC" id="4.1.1.94" evidence="7"/>
<comment type="caution">
    <text evidence="14">The sequence shown here is derived from an EMBL/GenBank/DDBJ whole genome shotgun (WGS) entry which is preliminary data.</text>
</comment>
<dbReference type="InterPro" id="IPR029045">
    <property type="entry name" value="ClpP/crotonase-like_dom_sf"/>
</dbReference>
<accession>A0ABR8U7E1</accession>
<evidence type="ECO:0000256" key="11">
    <source>
        <dbReference type="ARBA" id="ARBA00047446"/>
    </source>
</evidence>
<dbReference type="PANTHER" id="PTHR11941">
    <property type="entry name" value="ENOYL-COA HYDRATASE-RELATED"/>
    <property type="match status" value="1"/>
</dbReference>
<evidence type="ECO:0000256" key="13">
    <source>
        <dbReference type="RuleBase" id="RU003707"/>
    </source>
</evidence>
<evidence type="ECO:0000256" key="6">
    <source>
        <dbReference type="ARBA" id="ARBA00036541"/>
    </source>
</evidence>
<evidence type="ECO:0000256" key="8">
    <source>
        <dbReference type="ARBA" id="ARBA00039903"/>
    </source>
</evidence>
<dbReference type="Pfam" id="PF00378">
    <property type="entry name" value="ECH_1"/>
    <property type="match status" value="1"/>
</dbReference>
<name>A0ABR8U7E1_9BACL</name>
<dbReference type="Gene3D" id="3.90.226.10">
    <property type="entry name" value="2-enoyl-CoA Hydratase, Chain A, domain 1"/>
    <property type="match status" value="1"/>
</dbReference>
<protein>
    <recommendedName>
        <fullName evidence="8">Ethylmalonyl-CoA decarboxylase</fullName>
        <ecNumber evidence="7">4.1.1.94</ecNumber>
    </recommendedName>
    <alternativeName>
        <fullName evidence="10">Enoyl-CoA hydratase domain-containing protein 1</fullName>
    </alternativeName>
    <alternativeName>
        <fullName evidence="9">Methylmalonyl-CoA decarboxylase</fullName>
    </alternativeName>
</protein>
<sequence>MSYKIEFNDNIATFTINRPAMRNAINTEVMDGLASFLAQLEENEKIAFAVITGSGDRAFCSGGDLTEFHGYHTADEAFPMLSKMAGLLYRLSTLPMPVIALVNGAAVGGGCEIASACDYRVVMSTAKAGFIQGTLAITSGWGGATQLFEKLSRHDHTLKLLSEAKIHTAQQLKELGWATEVIEGDAQVGLDCFIDRMKSIHPNVHRSYKRVATANWVNNNVRERMVEEARQCSLLWESEAHHQAVAEFLNKKTRNSYKR</sequence>
<evidence type="ECO:0000313" key="15">
    <source>
        <dbReference type="Proteomes" id="UP000626786"/>
    </source>
</evidence>
<dbReference type="RefSeq" id="WP_191693071.1">
    <property type="nucleotide sequence ID" value="NZ_JACSQN010000002.1"/>
</dbReference>
<dbReference type="CDD" id="cd06558">
    <property type="entry name" value="crotonase-like"/>
    <property type="match status" value="1"/>
</dbReference>
<evidence type="ECO:0000256" key="2">
    <source>
        <dbReference type="ARBA" id="ARBA00005254"/>
    </source>
</evidence>
<dbReference type="InterPro" id="IPR001753">
    <property type="entry name" value="Enoyl-CoA_hydra/iso"/>
</dbReference>
<keyword evidence="15" id="KW-1185">Reference proteome</keyword>
<gene>
    <name evidence="14" type="ORF">H9649_02455</name>
</gene>
<evidence type="ECO:0000256" key="7">
    <source>
        <dbReference type="ARBA" id="ARBA00038883"/>
    </source>
</evidence>
<reference evidence="14 15" key="1">
    <citation type="submission" date="2020-08" db="EMBL/GenBank/DDBJ databases">
        <title>A Genomic Blueprint of the Chicken Gut Microbiome.</title>
        <authorList>
            <person name="Gilroy R."/>
            <person name="Ravi A."/>
            <person name="Getino M."/>
            <person name="Pursley I."/>
            <person name="Horton D.L."/>
            <person name="Alikhan N.-F."/>
            <person name="Baker D."/>
            <person name="Gharbi K."/>
            <person name="Hall N."/>
            <person name="Watson M."/>
            <person name="Adriaenssens E.M."/>
            <person name="Foster-Nyarko E."/>
            <person name="Jarju S."/>
            <person name="Secka A."/>
            <person name="Antonio M."/>
            <person name="Oren A."/>
            <person name="Chaudhuri R."/>
            <person name="La Ragione R.M."/>
            <person name="Hildebrand F."/>
            <person name="Pallen M.J."/>
        </authorList>
    </citation>
    <scope>NUCLEOTIDE SEQUENCE [LARGE SCALE GENOMIC DNA]</scope>
    <source>
        <strain evidence="14 15">Sa2YVA2</strain>
    </source>
</reference>
<dbReference type="PROSITE" id="PS00166">
    <property type="entry name" value="ENOYL_COA_HYDRATASE"/>
    <property type="match status" value="1"/>
</dbReference>
<keyword evidence="4" id="KW-0456">Lyase</keyword>
<evidence type="ECO:0000256" key="9">
    <source>
        <dbReference type="ARBA" id="ARBA00042052"/>
    </source>
</evidence>
<dbReference type="Proteomes" id="UP000626786">
    <property type="component" value="Unassembled WGS sequence"/>
</dbReference>
<dbReference type="PANTHER" id="PTHR11941:SF27">
    <property type="entry name" value="ETHYLMALONYL-COA DECARBOXYLASE"/>
    <property type="match status" value="1"/>
</dbReference>
<comment type="catalytic activity">
    <reaction evidence="5">
        <text>(2S)-ethylmalonyl-CoA + H(+) = butanoyl-CoA + CO2</text>
        <dbReference type="Rhea" id="RHEA:32131"/>
        <dbReference type="ChEBI" id="CHEBI:15378"/>
        <dbReference type="ChEBI" id="CHEBI:16526"/>
        <dbReference type="ChEBI" id="CHEBI:57371"/>
        <dbReference type="ChEBI" id="CHEBI:60909"/>
        <dbReference type="EC" id="4.1.1.94"/>
    </reaction>
    <physiologicalReaction direction="left-to-right" evidence="5">
        <dbReference type="Rhea" id="RHEA:32132"/>
    </physiologicalReaction>
</comment>
<evidence type="ECO:0000256" key="5">
    <source>
        <dbReference type="ARBA" id="ARBA00036343"/>
    </source>
</evidence>
<evidence type="ECO:0000256" key="1">
    <source>
        <dbReference type="ARBA" id="ARBA00004514"/>
    </source>
</evidence>
<dbReference type="EMBL" id="JACSQN010000002">
    <property type="protein sequence ID" value="MBD7983429.1"/>
    <property type="molecule type" value="Genomic_DNA"/>
</dbReference>
<dbReference type="InterPro" id="IPR018376">
    <property type="entry name" value="Enoyl-CoA_hyd/isom_CS"/>
</dbReference>
<evidence type="ECO:0000313" key="14">
    <source>
        <dbReference type="EMBL" id="MBD7983429.1"/>
    </source>
</evidence>
<comment type="subcellular location">
    <subcellularLocation>
        <location evidence="1">Cytoplasm</location>
        <location evidence="1">Cytosol</location>
    </subcellularLocation>
</comment>
<evidence type="ECO:0000256" key="10">
    <source>
        <dbReference type="ARBA" id="ARBA00042182"/>
    </source>
</evidence>